<dbReference type="InterPro" id="IPR001851">
    <property type="entry name" value="ABC_transp_permease"/>
</dbReference>
<evidence type="ECO:0000256" key="1">
    <source>
        <dbReference type="ARBA" id="ARBA00004651"/>
    </source>
</evidence>
<comment type="caution">
    <text evidence="7">The sequence shown here is derived from an EMBL/GenBank/DDBJ whole genome shotgun (WGS) entry which is preliminary data.</text>
</comment>
<keyword evidence="4 6" id="KW-1133">Transmembrane helix</keyword>
<feature type="transmembrane region" description="Helical" evidence="6">
    <location>
        <begin position="92"/>
        <end position="113"/>
    </location>
</feature>
<organism evidence="7 8">
    <name type="scientific">Roseicella aquatilis</name>
    <dbReference type="NCBI Taxonomy" id="2527868"/>
    <lineage>
        <taxon>Bacteria</taxon>
        <taxon>Pseudomonadati</taxon>
        <taxon>Pseudomonadota</taxon>
        <taxon>Alphaproteobacteria</taxon>
        <taxon>Acetobacterales</taxon>
        <taxon>Roseomonadaceae</taxon>
        <taxon>Roseicella</taxon>
    </lineage>
</organism>
<dbReference type="AlphaFoldDB" id="A0A4R4DR14"/>
<dbReference type="Proteomes" id="UP000295023">
    <property type="component" value="Unassembled WGS sequence"/>
</dbReference>
<feature type="transmembrane region" description="Helical" evidence="6">
    <location>
        <begin position="266"/>
        <end position="286"/>
    </location>
</feature>
<evidence type="ECO:0000313" key="7">
    <source>
        <dbReference type="EMBL" id="TCZ64491.1"/>
    </source>
</evidence>
<dbReference type="GO" id="GO:0005886">
    <property type="term" value="C:plasma membrane"/>
    <property type="evidence" value="ECO:0007669"/>
    <property type="project" value="UniProtKB-SubCell"/>
</dbReference>
<reference evidence="7 8" key="1">
    <citation type="submission" date="2019-03" db="EMBL/GenBank/DDBJ databases">
        <title>Paracraurococcus aquatilis NE82 genome sequence.</title>
        <authorList>
            <person name="Zhao Y."/>
            <person name="Du Z."/>
        </authorList>
    </citation>
    <scope>NUCLEOTIDE SEQUENCE [LARGE SCALE GENOMIC DNA]</scope>
    <source>
        <strain evidence="7 8">NE82</strain>
    </source>
</reference>
<accession>A0A4R4DR14</accession>
<evidence type="ECO:0000256" key="4">
    <source>
        <dbReference type="ARBA" id="ARBA00022989"/>
    </source>
</evidence>
<keyword evidence="2" id="KW-1003">Cell membrane</keyword>
<feature type="transmembrane region" description="Helical" evidence="6">
    <location>
        <begin position="63"/>
        <end position="85"/>
    </location>
</feature>
<name>A0A4R4DR14_9PROT</name>
<dbReference type="PANTHER" id="PTHR43370">
    <property type="entry name" value="SUGAR ABC TRANSPORTER INTEGRAL MEMBRANE PROTEIN-RELATED"/>
    <property type="match status" value="1"/>
</dbReference>
<evidence type="ECO:0000256" key="5">
    <source>
        <dbReference type="ARBA" id="ARBA00023136"/>
    </source>
</evidence>
<dbReference type="EMBL" id="SKBM01000005">
    <property type="protein sequence ID" value="TCZ64491.1"/>
    <property type="molecule type" value="Genomic_DNA"/>
</dbReference>
<dbReference type="RefSeq" id="WP_132286447.1">
    <property type="nucleotide sequence ID" value="NZ_SKBM01000005.1"/>
</dbReference>
<evidence type="ECO:0000256" key="6">
    <source>
        <dbReference type="SAM" id="Phobius"/>
    </source>
</evidence>
<keyword evidence="3 6" id="KW-0812">Transmembrane</keyword>
<dbReference type="OrthoDB" id="9792579at2"/>
<dbReference type="PANTHER" id="PTHR43370:SF2">
    <property type="entry name" value="ABC TRANSPORTER PERMEASE PROTEIN"/>
    <property type="match status" value="1"/>
</dbReference>
<dbReference type="GO" id="GO:0022857">
    <property type="term" value="F:transmembrane transporter activity"/>
    <property type="evidence" value="ECO:0007669"/>
    <property type="project" value="InterPro"/>
</dbReference>
<dbReference type="CDD" id="cd06580">
    <property type="entry name" value="TM_PBP1_transp_TpRbsC_like"/>
    <property type="match status" value="1"/>
</dbReference>
<keyword evidence="5 6" id="KW-0472">Membrane</keyword>
<gene>
    <name evidence="7" type="ORF">EXY23_07565</name>
</gene>
<dbReference type="Pfam" id="PF02653">
    <property type="entry name" value="BPD_transp_2"/>
    <property type="match status" value="1"/>
</dbReference>
<evidence type="ECO:0000256" key="3">
    <source>
        <dbReference type="ARBA" id="ARBA00022692"/>
    </source>
</evidence>
<feature type="transmembrane region" description="Helical" evidence="6">
    <location>
        <begin position="216"/>
        <end position="234"/>
    </location>
</feature>
<proteinExistence type="predicted"/>
<feature type="transmembrane region" description="Helical" evidence="6">
    <location>
        <begin position="191"/>
        <end position="210"/>
    </location>
</feature>
<keyword evidence="8" id="KW-1185">Reference proteome</keyword>
<feature type="transmembrane region" description="Helical" evidence="6">
    <location>
        <begin position="144"/>
        <end position="161"/>
    </location>
</feature>
<evidence type="ECO:0000313" key="8">
    <source>
        <dbReference type="Proteomes" id="UP000295023"/>
    </source>
</evidence>
<sequence>MLDGFALLALLVATLRAATPLLLAGFGELVAERAGVLNLGVEGMMLVGAATGFIATAATGNPLLGLLAAALAGAAMALLFGLLTLTLRANQVACGLALTIFGIGLSALIGLPWQGTPITGLATVLWPGLDAASPLVQQFMLLDPVLWLALAAPLLVSAFLYRSRPGLVLRAVGESHDVAHALGYSVLRVRYAAVLFGGAMSGLGGAYLSLVYTPMWTENMVAGRGWIALALVVFSAWKPGWLALGALLFGFVTIAQFHAGALGLDISPHLLTMLPYLATVLVLVLISRDATRLKLNAPAALGKPFTATG</sequence>
<comment type="subcellular location">
    <subcellularLocation>
        <location evidence="1">Cell membrane</location>
        <topology evidence="1">Multi-pass membrane protein</topology>
    </subcellularLocation>
</comment>
<protein>
    <submittedName>
        <fullName evidence="7">ABC transporter permease</fullName>
    </submittedName>
</protein>
<evidence type="ECO:0000256" key="2">
    <source>
        <dbReference type="ARBA" id="ARBA00022475"/>
    </source>
</evidence>
<feature type="transmembrane region" description="Helical" evidence="6">
    <location>
        <begin position="241"/>
        <end position="260"/>
    </location>
</feature>